<feature type="transmembrane region" description="Helical" evidence="2">
    <location>
        <begin position="6"/>
        <end position="27"/>
    </location>
</feature>
<dbReference type="OrthoDB" id="7069135at2"/>
<dbReference type="STRING" id="1656094.BFC18_11100"/>
<dbReference type="RefSeq" id="WP_070125368.1">
    <property type="nucleotide sequence ID" value="NZ_MDHN01000021.1"/>
</dbReference>
<dbReference type="InterPro" id="IPR007730">
    <property type="entry name" value="SPOR-like_dom"/>
</dbReference>
<proteinExistence type="predicted"/>
<evidence type="ECO:0000313" key="5">
    <source>
        <dbReference type="Proteomes" id="UP000175691"/>
    </source>
</evidence>
<accession>A0A1E7ZBS3</accession>
<dbReference type="InterPro" id="IPR036680">
    <property type="entry name" value="SPOR-like_sf"/>
</dbReference>
<evidence type="ECO:0000256" key="2">
    <source>
        <dbReference type="SAM" id="Phobius"/>
    </source>
</evidence>
<evidence type="ECO:0000313" key="4">
    <source>
        <dbReference type="EMBL" id="OFC70975.1"/>
    </source>
</evidence>
<comment type="caution">
    <text evidence="4">The sequence shown here is derived from an EMBL/GenBank/DDBJ whole genome shotgun (WGS) entry which is preliminary data.</text>
</comment>
<dbReference type="SUPFAM" id="SSF110997">
    <property type="entry name" value="Sporulation related repeat"/>
    <property type="match status" value="1"/>
</dbReference>
<dbReference type="PANTHER" id="PTHR38687">
    <property type="entry name" value="CELL DIVISION PROTEIN DEDD-RELATED"/>
    <property type="match status" value="1"/>
</dbReference>
<dbReference type="PANTHER" id="PTHR38687:SF1">
    <property type="entry name" value="CELL DIVISION PROTEIN DEDD"/>
    <property type="match status" value="1"/>
</dbReference>
<dbReference type="GO" id="GO:0042834">
    <property type="term" value="F:peptidoglycan binding"/>
    <property type="evidence" value="ECO:0007669"/>
    <property type="project" value="InterPro"/>
</dbReference>
<dbReference type="GO" id="GO:0030428">
    <property type="term" value="C:cell septum"/>
    <property type="evidence" value="ECO:0007669"/>
    <property type="project" value="TreeGrafter"/>
</dbReference>
<dbReference type="Gene3D" id="3.30.70.1070">
    <property type="entry name" value="Sporulation related repeat"/>
    <property type="match status" value="1"/>
</dbReference>
<sequence>MTSALSNRLVGTVIVVALAVIFLPDFLDRKKETNNDAFVSVPATPAKKPIVNPEPFPTERVAGVTQRPLEVVDEPAVDDSQTQTAAPAEAAKNQVEDKLASQTVVEKPSAEPQDGSWVVQLGSFRHQKNVGQLLEKLEKAGYRAFSRPIETRSGPLTKVFVGPDINKDKLQKALPHLQDITGLKGKVAPFKVD</sequence>
<feature type="domain" description="SPOR" evidence="3">
    <location>
        <begin position="111"/>
        <end position="190"/>
    </location>
</feature>
<feature type="region of interest" description="Disordered" evidence="1">
    <location>
        <begin position="74"/>
        <end position="99"/>
    </location>
</feature>
<keyword evidence="2" id="KW-0472">Membrane</keyword>
<dbReference type="EMBL" id="MDHN01000021">
    <property type="protein sequence ID" value="OFC70975.1"/>
    <property type="molecule type" value="Genomic_DNA"/>
</dbReference>
<dbReference type="PROSITE" id="PS51724">
    <property type="entry name" value="SPOR"/>
    <property type="match status" value="1"/>
</dbReference>
<dbReference type="AlphaFoldDB" id="A0A1E7ZBS3"/>
<gene>
    <name evidence="4" type="ORF">BFC18_11100</name>
</gene>
<keyword evidence="2" id="KW-1133">Transmembrane helix</keyword>
<protein>
    <submittedName>
        <fullName evidence="4">DedD protein</fullName>
    </submittedName>
</protein>
<dbReference type="Proteomes" id="UP000175691">
    <property type="component" value="Unassembled WGS sequence"/>
</dbReference>
<reference evidence="4 5" key="1">
    <citation type="submission" date="2016-08" db="EMBL/GenBank/DDBJ databases">
        <authorList>
            <person name="Seilhamer J.J."/>
        </authorList>
    </citation>
    <scope>NUCLEOTIDE SEQUENCE [LARGE SCALE GENOMIC DNA]</scope>
    <source>
        <strain evidence="4 5">KCTC 42603</strain>
    </source>
</reference>
<name>A0A1E7ZBS3_9ALTE</name>
<dbReference type="GO" id="GO:0032506">
    <property type="term" value="P:cytokinetic process"/>
    <property type="evidence" value="ECO:0007669"/>
    <property type="project" value="TreeGrafter"/>
</dbReference>
<evidence type="ECO:0000256" key="1">
    <source>
        <dbReference type="SAM" id="MobiDB-lite"/>
    </source>
</evidence>
<evidence type="ECO:0000259" key="3">
    <source>
        <dbReference type="PROSITE" id="PS51724"/>
    </source>
</evidence>
<keyword evidence="2" id="KW-0812">Transmembrane</keyword>
<dbReference type="InterPro" id="IPR052521">
    <property type="entry name" value="Cell_div_SPOR-domain"/>
</dbReference>
<dbReference type="GO" id="GO:0032153">
    <property type="term" value="C:cell division site"/>
    <property type="evidence" value="ECO:0007669"/>
    <property type="project" value="TreeGrafter"/>
</dbReference>
<organism evidence="4 5">
    <name type="scientific">Alteromonas confluentis</name>
    <dbReference type="NCBI Taxonomy" id="1656094"/>
    <lineage>
        <taxon>Bacteria</taxon>
        <taxon>Pseudomonadati</taxon>
        <taxon>Pseudomonadota</taxon>
        <taxon>Gammaproteobacteria</taxon>
        <taxon>Alteromonadales</taxon>
        <taxon>Alteromonadaceae</taxon>
        <taxon>Alteromonas/Salinimonas group</taxon>
        <taxon>Alteromonas</taxon>
    </lineage>
</organism>
<dbReference type="Pfam" id="PF05036">
    <property type="entry name" value="SPOR"/>
    <property type="match status" value="1"/>
</dbReference>
<keyword evidence="5" id="KW-1185">Reference proteome</keyword>